<accession>A0A8T3C165</accession>
<dbReference type="Proteomes" id="UP000829196">
    <property type="component" value="Unassembled WGS sequence"/>
</dbReference>
<protein>
    <submittedName>
        <fullName evidence="1">Uncharacterized protein</fullName>
    </submittedName>
</protein>
<keyword evidence="2" id="KW-1185">Reference proteome</keyword>
<dbReference type="AlphaFoldDB" id="A0A8T3C165"/>
<reference evidence="1" key="1">
    <citation type="journal article" date="2022" name="Front. Genet.">
        <title>Chromosome-Scale Assembly of the Dendrobium nobile Genome Provides Insights Into the Molecular Mechanism of the Biosynthesis of the Medicinal Active Ingredient of Dendrobium.</title>
        <authorList>
            <person name="Xu Q."/>
            <person name="Niu S.-C."/>
            <person name="Li K.-L."/>
            <person name="Zheng P.-J."/>
            <person name="Zhang X.-J."/>
            <person name="Jia Y."/>
            <person name="Liu Y."/>
            <person name="Niu Y.-X."/>
            <person name="Yu L.-H."/>
            <person name="Chen D.-F."/>
            <person name="Zhang G.-Q."/>
        </authorList>
    </citation>
    <scope>NUCLEOTIDE SEQUENCE</scope>
    <source>
        <tissue evidence="1">Leaf</tissue>
    </source>
</reference>
<dbReference type="EMBL" id="JAGYWB010000005">
    <property type="protein sequence ID" value="KAI0523273.1"/>
    <property type="molecule type" value="Genomic_DNA"/>
</dbReference>
<gene>
    <name evidence="1" type="ORF">KFK09_005668</name>
</gene>
<organism evidence="1 2">
    <name type="scientific">Dendrobium nobile</name>
    <name type="common">Orchid</name>
    <dbReference type="NCBI Taxonomy" id="94219"/>
    <lineage>
        <taxon>Eukaryota</taxon>
        <taxon>Viridiplantae</taxon>
        <taxon>Streptophyta</taxon>
        <taxon>Embryophyta</taxon>
        <taxon>Tracheophyta</taxon>
        <taxon>Spermatophyta</taxon>
        <taxon>Magnoliopsida</taxon>
        <taxon>Liliopsida</taxon>
        <taxon>Asparagales</taxon>
        <taxon>Orchidaceae</taxon>
        <taxon>Epidendroideae</taxon>
        <taxon>Malaxideae</taxon>
        <taxon>Dendrobiinae</taxon>
        <taxon>Dendrobium</taxon>
    </lineage>
</organism>
<evidence type="ECO:0000313" key="2">
    <source>
        <dbReference type="Proteomes" id="UP000829196"/>
    </source>
</evidence>
<proteinExistence type="predicted"/>
<comment type="caution">
    <text evidence="1">The sequence shown here is derived from an EMBL/GenBank/DDBJ whole genome shotgun (WGS) entry which is preliminary data.</text>
</comment>
<sequence length="112" mass="12826">MRFDVLDAASRFPLPFQKRRDKVITFRIPVAAAVIPALRQGSITTVLVCSPFLLGIIEEFSLALELFWQYLISSLLGLEIRVSLFWLDTEDVRWVRLMFTAGLHRGLSMRDG</sequence>
<name>A0A8T3C165_DENNO</name>
<evidence type="ECO:0000313" key="1">
    <source>
        <dbReference type="EMBL" id="KAI0523273.1"/>
    </source>
</evidence>